<feature type="domain" description="GYF" evidence="3">
    <location>
        <begin position="308"/>
        <end position="357"/>
    </location>
</feature>
<dbReference type="InterPro" id="IPR033880">
    <property type="entry name" value="SPFH_YdjI"/>
</dbReference>
<dbReference type="InterPro" id="IPR036013">
    <property type="entry name" value="Band_7/SPFH_dom_sf"/>
</dbReference>
<feature type="domain" description="SPFH" evidence="2">
    <location>
        <begin position="26"/>
        <end position="235"/>
    </location>
</feature>
<sequence>MSFMEKLRGQLIDIIEFLDESRDTIVWRFPRQGNEIKNQAKLVVREGQTAVFVSEGRLADVFGPGTYTLETSNLPILSTLKGWKYGFNSPFKAEVYFVATRQFTDLTWGTQNPVILRDPELGAVRLRAFGTYALRVVDPAALLRQLVGTDPQFRTDEIADYFRRLIVGQLGQALAEAGVAAIDLAANQREIAERLAGQLTADLAEYGVAVPRFVLENVSFPPEVEAALDKRTQMAVVGNLDQYTKFQTANAIETAAANPGGAGEGLGLGMGMAMGQQMAQTLAPGAQAAPSAPAAQAGPPPLPATPSWFWAVGGTQAGPGTTTDLGARVHAGEVTRETLVWQQGMAAWTAAGQVPALASLFAAAPPPLPPMPPAPGTSTSSEG</sequence>
<organism evidence="4 5">
    <name type="scientific">Isoptericola luteus</name>
    <dbReference type="NCBI Taxonomy" id="2879484"/>
    <lineage>
        <taxon>Bacteria</taxon>
        <taxon>Bacillati</taxon>
        <taxon>Actinomycetota</taxon>
        <taxon>Actinomycetes</taxon>
        <taxon>Micrococcales</taxon>
        <taxon>Promicromonosporaceae</taxon>
        <taxon>Isoptericola</taxon>
    </lineage>
</organism>
<feature type="compositionally biased region" description="Low complexity" evidence="1">
    <location>
        <begin position="282"/>
        <end position="297"/>
    </location>
</feature>
<protein>
    <submittedName>
        <fullName evidence="4">SPFH domain-containing protein</fullName>
    </submittedName>
</protein>
<feature type="region of interest" description="Disordered" evidence="1">
    <location>
        <begin position="364"/>
        <end position="383"/>
    </location>
</feature>
<comment type="caution">
    <text evidence="4">The sequence shown here is derived from an EMBL/GenBank/DDBJ whole genome shotgun (WGS) entry which is preliminary data.</text>
</comment>
<proteinExistence type="predicted"/>
<dbReference type="Proteomes" id="UP001319870">
    <property type="component" value="Unassembled WGS sequence"/>
</dbReference>
<dbReference type="CDD" id="cd03408">
    <property type="entry name" value="SPFH_like_u1"/>
    <property type="match status" value="1"/>
</dbReference>
<evidence type="ECO:0000313" key="4">
    <source>
        <dbReference type="EMBL" id="MCA5892456.1"/>
    </source>
</evidence>
<dbReference type="Pfam" id="PF14237">
    <property type="entry name" value="GYF_2"/>
    <property type="match status" value="1"/>
</dbReference>
<feature type="compositionally biased region" description="Pro residues" evidence="1">
    <location>
        <begin position="364"/>
        <end position="375"/>
    </location>
</feature>
<dbReference type="Gene3D" id="3.30.479.30">
    <property type="entry name" value="Band 7 domain"/>
    <property type="match status" value="1"/>
</dbReference>
<evidence type="ECO:0000256" key="1">
    <source>
        <dbReference type="SAM" id="MobiDB-lite"/>
    </source>
</evidence>
<name>A0ABS7ZBM8_9MICO</name>
<evidence type="ECO:0000313" key="5">
    <source>
        <dbReference type="Proteomes" id="UP001319870"/>
    </source>
</evidence>
<evidence type="ECO:0000259" key="2">
    <source>
        <dbReference type="Pfam" id="PF13421"/>
    </source>
</evidence>
<dbReference type="Pfam" id="PF13421">
    <property type="entry name" value="Band_7_1"/>
    <property type="match status" value="1"/>
</dbReference>
<feature type="region of interest" description="Disordered" evidence="1">
    <location>
        <begin position="282"/>
        <end position="306"/>
    </location>
</feature>
<gene>
    <name evidence="4" type="ORF">LEP48_03695</name>
</gene>
<dbReference type="PANTHER" id="PTHR37826:SF2">
    <property type="entry name" value="ZINC-RIBBON DOMAIN-CONTAINING PROTEIN"/>
    <property type="match status" value="1"/>
</dbReference>
<dbReference type="RefSeq" id="WP_225564233.1">
    <property type="nucleotide sequence ID" value="NZ_JAIXCQ010000002.1"/>
</dbReference>
<reference evidence="4 5" key="1">
    <citation type="submission" date="2021-09" db="EMBL/GenBank/DDBJ databases">
        <title>Isoptericola luteus sp. nov., a novel bacterium isolated from Harbin, the capital city of Heilongjiang province.</title>
        <authorList>
            <person name="Li J."/>
        </authorList>
    </citation>
    <scope>NUCLEOTIDE SEQUENCE [LARGE SCALE GENOMIC DNA]</scope>
    <source>
        <strain evidence="4 5">NEAU-Y5</strain>
    </source>
</reference>
<accession>A0ABS7ZBM8</accession>
<keyword evidence="5" id="KW-1185">Reference proteome</keyword>
<dbReference type="SUPFAM" id="SSF117892">
    <property type="entry name" value="Band 7/SPFH domain"/>
    <property type="match status" value="1"/>
</dbReference>
<dbReference type="EMBL" id="JAIXCQ010000002">
    <property type="protein sequence ID" value="MCA5892456.1"/>
    <property type="molecule type" value="Genomic_DNA"/>
</dbReference>
<dbReference type="InterPro" id="IPR025640">
    <property type="entry name" value="GYF_2"/>
</dbReference>
<evidence type="ECO:0000259" key="3">
    <source>
        <dbReference type="Pfam" id="PF14237"/>
    </source>
</evidence>
<dbReference type="PANTHER" id="PTHR37826">
    <property type="entry name" value="FLOTILLIN BAND_7_5 DOMAIN PROTEIN"/>
    <property type="match status" value="1"/>
</dbReference>